<feature type="transmembrane region" description="Helical" evidence="6">
    <location>
        <begin position="184"/>
        <end position="202"/>
    </location>
</feature>
<dbReference type="Pfam" id="PF01098">
    <property type="entry name" value="FTSW_RODA_SPOVE"/>
    <property type="match status" value="1"/>
</dbReference>
<keyword evidence="4 6" id="KW-1133">Transmembrane helix</keyword>
<dbReference type="PROSITE" id="PS00428">
    <property type="entry name" value="FTSW_RODA_SPOVE"/>
    <property type="match status" value="1"/>
</dbReference>
<dbReference type="GO" id="GO:0032153">
    <property type="term" value="C:cell division site"/>
    <property type="evidence" value="ECO:0007669"/>
    <property type="project" value="TreeGrafter"/>
</dbReference>
<evidence type="ECO:0000256" key="1">
    <source>
        <dbReference type="ARBA" id="ARBA00004141"/>
    </source>
</evidence>
<dbReference type="GO" id="GO:0008360">
    <property type="term" value="P:regulation of cell shape"/>
    <property type="evidence" value="ECO:0007669"/>
    <property type="project" value="UniProtKB-KW"/>
</dbReference>
<dbReference type="Proteomes" id="UP000304148">
    <property type="component" value="Chromosome"/>
</dbReference>
<comment type="subcellular location">
    <subcellularLocation>
        <location evidence="1">Membrane</location>
        <topology evidence="1">Multi-pass membrane protein</topology>
    </subcellularLocation>
</comment>
<dbReference type="RefSeq" id="WP_138184660.1">
    <property type="nucleotide sequence ID" value="NZ_LS992241.1"/>
</dbReference>
<feature type="transmembrane region" description="Helical" evidence="6">
    <location>
        <begin position="7"/>
        <end position="27"/>
    </location>
</feature>
<feature type="transmembrane region" description="Helical" evidence="6">
    <location>
        <begin position="287"/>
        <end position="308"/>
    </location>
</feature>
<feature type="transmembrane region" description="Helical" evidence="6">
    <location>
        <begin position="353"/>
        <end position="377"/>
    </location>
</feature>
<dbReference type="PANTHER" id="PTHR30474">
    <property type="entry name" value="CELL CYCLE PROTEIN"/>
    <property type="match status" value="1"/>
</dbReference>
<dbReference type="InterPro" id="IPR018365">
    <property type="entry name" value="Cell_cycle_FtsW-rel_CS"/>
</dbReference>
<name>A0A383R564_PAEAL</name>
<feature type="transmembrane region" description="Helical" evidence="6">
    <location>
        <begin position="111"/>
        <end position="127"/>
    </location>
</feature>
<evidence type="ECO:0000313" key="7">
    <source>
        <dbReference type="EMBL" id="SYX82235.1"/>
    </source>
</evidence>
<dbReference type="AlphaFoldDB" id="A0A383R564"/>
<feature type="transmembrane region" description="Helical" evidence="6">
    <location>
        <begin position="47"/>
        <end position="65"/>
    </location>
</feature>
<feature type="transmembrane region" description="Helical" evidence="6">
    <location>
        <begin position="163"/>
        <end position="179"/>
    </location>
</feature>
<sequence>MFNKLKRIDWIIVGILLVFSVFSPLVILSATHGDAMFSDTSMMMKTIIFYIVGFILMFAVALFDYRLLLKSWPISMGITILLLVGVFFLGADLNGAVGWYKLPGGQTFQPAELAKITLIFALAQLLGRRNGDPLTFTKDLLPIGLVTLLPFGLVVIQPDLGNAIIYIIILIGMLWIGAVKYRHVLVALLCVAVIGGAVYVSFTTFNKEVKDFFVNKIEKKHWYERINTFINPEEATNDAKHQSNYAMIAIGSGGLSGDGYMKGELKQRSFIPYTYSDAIFVVIGEEFGFQGSALLLLLYFLMIYRMILISFQCYDLRGSYMIIGIVSMFVFQIFENIGMMIGLMPITGITLPFISYGGTSLLLNMICIGLVMSIHIYQEKYQIEP</sequence>
<reference evidence="8" key="1">
    <citation type="submission" date="2018-08" db="EMBL/GenBank/DDBJ databases">
        <authorList>
            <person name="Chevrot R."/>
        </authorList>
    </citation>
    <scope>NUCLEOTIDE SEQUENCE [LARGE SCALE GENOMIC DNA]</scope>
</reference>
<feature type="transmembrane region" description="Helical" evidence="6">
    <location>
        <begin position="72"/>
        <end position="91"/>
    </location>
</feature>
<organism evidence="7 8">
    <name type="scientific">Paenibacillus alvei</name>
    <name type="common">Bacillus alvei</name>
    <dbReference type="NCBI Taxonomy" id="44250"/>
    <lineage>
        <taxon>Bacteria</taxon>
        <taxon>Bacillati</taxon>
        <taxon>Bacillota</taxon>
        <taxon>Bacilli</taxon>
        <taxon>Bacillales</taxon>
        <taxon>Paenibacillaceae</taxon>
        <taxon>Paenibacillus</taxon>
    </lineage>
</organism>
<keyword evidence="2 6" id="KW-0812">Transmembrane</keyword>
<dbReference type="InterPro" id="IPR001182">
    <property type="entry name" value="FtsW/RodA"/>
</dbReference>
<dbReference type="GO" id="GO:0015648">
    <property type="term" value="F:lipid-linked peptidoglycan transporter activity"/>
    <property type="evidence" value="ECO:0007669"/>
    <property type="project" value="TreeGrafter"/>
</dbReference>
<feature type="transmembrane region" description="Helical" evidence="6">
    <location>
        <begin position="320"/>
        <end position="341"/>
    </location>
</feature>
<dbReference type="EMBL" id="LS992241">
    <property type="protein sequence ID" value="SYX82235.1"/>
    <property type="molecule type" value="Genomic_DNA"/>
</dbReference>
<accession>A0A383R564</accession>
<evidence type="ECO:0000256" key="5">
    <source>
        <dbReference type="ARBA" id="ARBA00023136"/>
    </source>
</evidence>
<evidence type="ECO:0000256" key="6">
    <source>
        <dbReference type="SAM" id="Phobius"/>
    </source>
</evidence>
<evidence type="ECO:0000256" key="3">
    <source>
        <dbReference type="ARBA" id="ARBA00022960"/>
    </source>
</evidence>
<evidence type="ECO:0000256" key="4">
    <source>
        <dbReference type="ARBA" id="ARBA00022989"/>
    </source>
</evidence>
<protein>
    <submittedName>
        <fullName evidence="7">Cell cycle protein</fullName>
    </submittedName>
</protein>
<feature type="transmembrane region" description="Helical" evidence="6">
    <location>
        <begin position="139"/>
        <end position="157"/>
    </location>
</feature>
<gene>
    <name evidence="7" type="ORF">PBLR_10655</name>
</gene>
<evidence type="ECO:0000313" key="8">
    <source>
        <dbReference type="Proteomes" id="UP000304148"/>
    </source>
</evidence>
<dbReference type="GO" id="GO:0051301">
    <property type="term" value="P:cell division"/>
    <property type="evidence" value="ECO:0007669"/>
    <property type="project" value="InterPro"/>
</dbReference>
<proteinExistence type="predicted"/>
<dbReference type="PANTHER" id="PTHR30474:SF1">
    <property type="entry name" value="PEPTIDOGLYCAN GLYCOSYLTRANSFERASE MRDB"/>
    <property type="match status" value="1"/>
</dbReference>
<dbReference type="GO" id="GO:0005886">
    <property type="term" value="C:plasma membrane"/>
    <property type="evidence" value="ECO:0007669"/>
    <property type="project" value="TreeGrafter"/>
</dbReference>
<keyword evidence="3" id="KW-0133">Cell shape</keyword>
<evidence type="ECO:0000256" key="2">
    <source>
        <dbReference type="ARBA" id="ARBA00022692"/>
    </source>
</evidence>
<keyword evidence="5 6" id="KW-0472">Membrane</keyword>